<name>A0ABR4X7P1_9ACTN</name>
<evidence type="ECO:0000313" key="1">
    <source>
        <dbReference type="EMBL" id="KGI82741.1"/>
    </source>
</evidence>
<comment type="caution">
    <text evidence="1">The sequence shown here is derived from an EMBL/GenBank/DDBJ whole genome shotgun (WGS) entry which is preliminary data.</text>
</comment>
<accession>A0ABR4X7P1</accession>
<organism evidence="1 2">
    <name type="scientific">Actinopolyspora erythraea</name>
    <dbReference type="NCBI Taxonomy" id="414996"/>
    <lineage>
        <taxon>Bacteria</taxon>
        <taxon>Bacillati</taxon>
        <taxon>Actinomycetota</taxon>
        <taxon>Actinomycetes</taxon>
        <taxon>Actinopolysporales</taxon>
        <taxon>Actinopolysporaceae</taxon>
        <taxon>Actinopolyspora</taxon>
    </lineage>
</organism>
<evidence type="ECO:0000313" key="2">
    <source>
        <dbReference type="Proteomes" id="UP000029737"/>
    </source>
</evidence>
<gene>
    <name evidence="1" type="ORF">IL38_02345</name>
</gene>
<keyword evidence="2" id="KW-1185">Reference proteome</keyword>
<dbReference type="Proteomes" id="UP000029737">
    <property type="component" value="Unassembled WGS sequence"/>
</dbReference>
<dbReference type="RefSeq" id="WP_043569767.1">
    <property type="nucleotide sequence ID" value="NZ_CP022752.1"/>
</dbReference>
<dbReference type="EMBL" id="JPMV01000009">
    <property type="protein sequence ID" value="KGI82741.1"/>
    <property type="molecule type" value="Genomic_DNA"/>
</dbReference>
<protein>
    <recommendedName>
        <fullName evidence="3">Asp23/Gls24 family envelope stress response protein</fullName>
    </recommendedName>
</protein>
<sequence>MSVDPAGRRGEAPGGQNVDQRVAAIAAAVAACPLVARPHGGRYGQVATYLPGRRVLGVRLTDTELAIHVAARYPATMTAVAGQIREAVADLAGGLPVAVAIDDLELPDETTGLPDGPDKEL</sequence>
<reference evidence="1 2" key="1">
    <citation type="journal article" date="2014" name="PLoS ONE">
        <title>Identification and Characterization of a New Erythromycin Biosynthetic Gene Cluster in Actinopolyspora erythraea YIM90600, a Novel Erythronolide-Producing Halophilic Actinomycete Isolated from Salt Field.</title>
        <authorList>
            <person name="Chen D."/>
            <person name="Feng J."/>
            <person name="Huang L."/>
            <person name="Zhang Q."/>
            <person name="Wu J."/>
            <person name="Zhu X."/>
            <person name="Duan Y."/>
            <person name="Xu Z."/>
        </authorList>
    </citation>
    <scope>NUCLEOTIDE SEQUENCE [LARGE SCALE GENOMIC DNA]</scope>
    <source>
        <strain evidence="1 2">YIM90600</strain>
    </source>
</reference>
<proteinExistence type="predicted"/>
<evidence type="ECO:0008006" key="3">
    <source>
        <dbReference type="Google" id="ProtNLM"/>
    </source>
</evidence>